<reference evidence="4 5" key="2">
    <citation type="journal article" date="2015" name="PLoS ONE">
        <title>Whole-Genome Optical Mapping and Finished Genome Sequence of Sphingobacterium deserti sp. nov., a New Species Isolated from the Western Desert of China.</title>
        <authorList>
            <person name="Teng C."/>
            <person name="Zhou Z."/>
            <person name="Molnar I."/>
            <person name="Li X."/>
            <person name="Tang R."/>
            <person name="Chen M."/>
            <person name="Wang L."/>
            <person name="Su S."/>
            <person name="Zhang W."/>
            <person name="Lin M."/>
        </authorList>
    </citation>
    <scope>NUCLEOTIDE SEQUENCE [LARGE SCALE GENOMIC DNA]</scope>
    <source>
        <strain evidence="5">ACCC05744</strain>
    </source>
</reference>
<evidence type="ECO:0000259" key="3">
    <source>
        <dbReference type="PROSITE" id="PS50977"/>
    </source>
</evidence>
<dbReference type="SUPFAM" id="SSF46689">
    <property type="entry name" value="Homeodomain-like"/>
    <property type="match status" value="1"/>
</dbReference>
<protein>
    <submittedName>
        <fullName evidence="4">Regulatory protein TetR</fullName>
    </submittedName>
</protein>
<dbReference type="OrthoDB" id="836882at2"/>
<evidence type="ECO:0000256" key="2">
    <source>
        <dbReference type="PROSITE-ProRule" id="PRU00335"/>
    </source>
</evidence>
<dbReference type="GO" id="GO:0003677">
    <property type="term" value="F:DNA binding"/>
    <property type="evidence" value="ECO:0007669"/>
    <property type="project" value="UniProtKB-UniRule"/>
</dbReference>
<sequence>MNRKNKKTAAKSTRNRLRSKNILLESVGNILAQRSYSELNVTSLTEISGLNPKLIYLYFGGLEGLIAQYLENRELQPSAAQKLSQNIALHPKDVVHEDILSLLEIQLDELIADDELKGILHWGFSAKNLKAIATLQMHERTLQKALDILKVNQNIGSNFDSVAFALLAAGATFLAIQSKNNKSSLLNVDLHDEHERKRIKDVLQRLLVSP</sequence>
<dbReference type="STRING" id="1229276.DI53_1955"/>
<dbReference type="EMBL" id="JJMU01000028">
    <property type="protein sequence ID" value="KGE14341.1"/>
    <property type="molecule type" value="Genomic_DNA"/>
</dbReference>
<reference evidence="5" key="1">
    <citation type="submission" date="2014-04" db="EMBL/GenBank/DDBJ databases">
        <title>Whole-Genome optical mapping and complete genome sequence of Sphingobacterium deserti sp. nov., a new spaces isolated from desert in the west of China.</title>
        <authorList>
            <person name="Teng C."/>
            <person name="Zhou Z."/>
            <person name="Li X."/>
            <person name="Chen M."/>
            <person name="Lin M."/>
            <person name="Wang L."/>
            <person name="Su S."/>
            <person name="Zhang C."/>
            <person name="Zhang W."/>
        </authorList>
    </citation>
    <scope>NUCLEOTIDE SEQUENCE [LARGE SCALE GENOMIC DNA]</scope>
    <source>
        <strain evidence="5">ACCC05744</strain>
    </source>
</reference>
<dbReference type="Gene3D" id="1.10.357.10">
    <property type="entry name" value="Tetracycline Repressor, domain 2"/>
    <property type="match status" value="1"/>
</dbReference>
<dbReference type="eggNOG" id="COG1309">
    <property type="taxonomic scope" value="Bacteria"/>
</dbReference>
<feature type="DNA-binding region" description="H-T-H motif" evidence="2">
    <location>
        <begin position="40"/>
        <end position="59"/>
    </location>
</feature>
<evidence type="ECO:0000313" key="5">
    <source>
        <dbReference type="Proteomes" id="UP000031802"/>
    </source>
</evidence>
<gene>
    <name evidence="4" type="ORF">DI53_1955</name>
</gene>
<dbReference type="RefSeq" id="WP_037498204.1">
    <property type="nucleotide sequence ID" value="NZ_JJMU01000028.1"/>
</dbReference>
<comment type="caution">
    <text evidence="4">The sequence shown here is derived from an EMBL/GenBank/DDBJ whole genome shotgun (WGS) entry which is preliminary data.</text>
</comment>
<keyword evidence="5" id="KW-1185">Reference proteome</keyword>
<accession>A0A0B8T151</accession>
<dbReference type="InterPro" id="IPR001647">
    <property type="entry name" value="HTH_TetR"/>
</dbReference>
<dbReference type="PROSITE" id="PS50977">
    <property type="entry name" value="HTH_TETR_2"/>
    <property type="match status" value="1"/>
</dbReference>
<dbReference type="InterPro" id="IPR009057">
    <property type="entry name" value="Homeodomain-like_sf"/>
</dbReference>
<feature type="domain" description="HTH tetR-type" evidence="3">
    <location>
        <begin position="17"/>
        <end position="77"/>
    </location>
</feature>
<dbReference type="PATRIC" id="fig|1229276.3.peg.2011"/>
<name>A0A0B8T151_9SPHI</name>
<evidence type="ECO:0000256" key="1">
    <source>
        <dbReference type="ARBA" id="ARBA00023125"/>
    </source>
</evidence>
<keyword evidence="1 2" id="KW-0238">DNA-binding</keyword>
<proteinExistence type="predicted"/>
<dbReference type="Proteomes" id="UP000031802">
    <property type="component" value="Unassembled WGS sequence"/>
</dbReference>
<evidence type="ECO:0000313" key="4">
    <source>
        <dbReference type="EMBL" id="KGE14341.1"/>
    </source>
</evidence>
<dbReference type="AlphaFoldDB" id="A0A0B8T151"/>
<organism evidence="4 5">
    <name type="scientific">Sphingobacterium deserti</name>
    <dbReference type="NCBI Taxonomy" id="1229276"/>
    <lineage>
        <taxon>Bacteria</taxon>
        <taxon>Pseudomonadati</taxon>
        <taxon>Bacteroidota</taxon>
        <taxon>Sphingobacteriia</taxon>
        <taxon>Sphingobacteriales</taxon>
        <taxon>Sphingobacteriaceae</taxon>
        <taxon>Sphingobacterium</taxon>
    </lineage>
</organism>